<keyword evidence="2" id="KW-1185">Reference proteome</keyword>
<dbReference type="InParanoid" id="A0A317ZNM8"/>
<dbReference type="SUPFAM" id="SSF53335">
    <property type="entry name" value="S-adenosyl-L-methionine-dependent methyltransferases"/>
    <property type="match status" value="1"/>
</dbReference>
<proteinExistence type="predicted"/>
<evidence type="ECO:0000313" key="1">
    <source>
        <dbReference type="EMBL" id="PXA05001.1"/>
    </source>
</evidence>
<accession>A0A317ZNM8</accession>
<dbReference type="Pfam" id="PF07021">
    <property type="entry name" value="MetW"/>
    <property type="match status" value="1"/>
</dbReference>
<dbReference type="InterPro" id="IPR010743">
    <property type="entry name" value="Methionine_synth_MetW"/>
</dbReference>
<dbReference type="OrthoDB" id="9772751at2"/>
<sequence length="204" mass="23088">MHPKNPKKRQADFQVIARWVNKGERVLDLGCGRGVLLEYLKQTKGVYGVGVDIDFDKILSCVKRGVPVYQGDVNEVLASFQDNAFDRVIFSRTVEQFDAPDATLREGLRVGKRVTVGFVNHGFWKNRLNKAVWGRRTVNEVYPNPWHASMPANPFSVAEFEDYCQIKEISIGKRVYLAGDWRSEGTLFPNLLAGYAIYDLASSN</sequence>
<dbReference type="InterPro" id="IPR029063">
    <property type="entry name" value="SAM-dependent_MTases_sf"/>
</dbReference>
<protein>
    <submittedName>
        <fullName evidence="1">Methionine biosynthesis protein MetW</fullName>
    </submittedName>
</protein>
<dbReference type="EMBL" id="QHJQ01000002">
    <property type="protein sequence ID" value="PXA05001.1"/>
    <property type="molecule type" value="Genomic_DNA"/>
</dbReference>
<evidence type="ECO:0000313" key="2">
    <source>
        <dbReference type="Proteomes" id="UP000247099"/>
    </source>
</evidence>
<reference evidence="1 2" key="1">
    <citation type="submission" date="2018-05" db="EMBL/GenBank/DDBJ databases">
        <title>Coraliomargarita sinensis sp. nov., isolated from a marine solar saltern.</title>
        <authorList>
            <person name="Zhou L.Y."/>
        </authorList>
    </citation>
    <scope>NUCLEOTIDE SEQUENCE [LARGE SCALE GENOMIC DNA]</scope>
    <source>
        <strain evidence="1 2">WN38</strain>
    </source>
</reference>
<dbReference type="AlphaFoldDB" id="A0A317ZNM8"/>
<comment type="caution">
    <text evidence="1">The sequence shown here is derived from an EMBL/GenBank/DDBJ whole genome shotgun (WGS) entry which is preliminary data.</text>
</comment>
<organism evidence="1 2">
    <name type="scientific">Coraliomargarita sinensis</name>
    <dbReference type="NCBI Taxonomy" id="2174842"/>
    <lineage>
        <taxon>Bacteria</taxon>
        <taxon>Pseudomonadati</taxon>
        <taxon>Verrucomicrobiota</taxon>
        <taxon>Opitutia</taxon>
        <taxon>Puniceicoccales</taxon>
        <taxon>Coraliomargaritaceae</taxon>
        <taxon>Coraliomargarita</taxon>
    </lineage>
</organism>
<gene>
    <name evidence="1" type="ORF">DDZ13_03275</name>
</gene>
<dbReference type="CDD" id="cd02440">
    <property type="entry name" value="AdoMet_MTases"/>
    <property type="match status" value="1"/>
</dbReference>
<dbReference type="Proteomes" id="UP000247099">
    <property type="component" value="Unassembled WGS sequence"/>
</dbReference>
<dbReference type="RefSeq" id="WP_110130002.1">
    <property type="nucleotide sequence ID" value="NZ_QHJQ01000002.1"/>
</dbReference>
<dbReference type="Gene3D" id="3.40.50.150">
    <property type="entry name" value="Vaccinia Virus protein VP39"/>
    <property type="match status" value="1"/>
</dbReference>
<name>A0A317ZNM8_9BACT</name>